<organism evidence="1 2">
    <name type="scientific">Candidatus Butyricicoccus avistercoris</name>
    <dbReference type="NCBI Taxonomy" id="2838518"/>
    <lineage>
        <taxon>Bacteria</taxon>
        <taxon>Bacillati</taxon>
        <taxon>Bacillota</taxon>
        <taxon>Clostridia</taxon>
        <taxon>Eubacteriales</taxon>
        <taxon>Butyricicoccaceae</taxon>
        <taxon>Butyricicoccus</taxon>
    </lineage>
</organism>
<comment type="caution">
    <text evidence="1">The sequence shown here is derived from an EMBL/GenBank/DDBJ whole genome shotgun (WGS) entry which is preliminary data.</text>
</comment>
<protein>
    <submittedName>
        <fullName evidence="1">DUF1015 domain-containing protein</fullName>
    </submittedName>
</protein>
<dbReference type="Pfam" id="PF06245">
    <property type="entry name" value="DUF1015"/>
    <property type="match status" value="1"/>
</dbReference>
<name>A0A9D1PI31_9FIRM</name>
<dbReference type="AlphaFoldDB" id="A0A9D1PI31"/>
<dbReference type="Proteomes" id="UP000886808">
    <property type="component" value="Unassembled WGS sequence"/>
</dbReference>
<evidence type="ECO:0000313" key="2">
    <source>
        <dbReference type="Proteomes" id="UP000886808"/>
    </source>
</evidence>
<gene>
    <name evidence="1" type="ORF">H9746_06615</name>
</gene>
<dbReference type="EMBL" id="DXIE01000036">
    <property type="protein sequence ID" value="HIV62494.1"/>
    <property type="molecule type" value="Genomic_DNA"/>
</dbReference>
<dbReference type="InterPro" id="IPR008323">
    <property type="entry name" value="UCP033563"/>
</dbReference>
<dbReference type="PANTHER" id="PTHR36454">
    <property type="entry name" value="LMO2823 PROTEIN"/>
    <property type="match status" value="1"/>
</dbReference>
<reference evidence="1" key="2">
    <citation type="submission" date="2021-04" db="EMBL/GenBank/DDBJ databases">
        <authorList>
            <person name="Gilroy R."/>
        </authorList>
    </citation>
    <scope>NUCLEOTIDE SEQUENCE</scope>
    <source>
        <strain evidence="1">CHK193-4272</strain>
    </source>
</reference>
<evidence type="ECO:0000313" key="1">
    <source>
        <dbReference type="EMBL" id="HIV62494.1"/>
    </source>
</evidence>
<accession>A0A9D1PI31</accession>
<sequence length="434" mass="49792">MKHCANTAHILMPKSNIDLHKWSVVACDQYTSQPDYWNETAKIVGDSISSLHLILPEVYLENSNTPQYIEKIHKTMNEYIKNNVFSALPEGMMLIARDTGKTRKGLVLQFDLEEYDYKLGSKSKIRPTEKTVEERIPPRLAVRDGASIEIPHIMIMIDDPDRKIIEPIYQKRDTFSKLYDVELMQDGGHITGWFIPKSDETENILNMLDELSDPKIFSEKYNTSIDTPVLPFAVGDGNHSMATAKAYWENIKPTLSEDEKLNHPARFILAELVNIHDESIIIEPIHRILFDVDIENLFQSAFKFFESKNAKCKIVDSSNLNNPNLHAFPFKTKDKDGMLLIENSSYALPIASIQTFLDEYISKNHNTKIDYIHGDDVLSDLSSKDNSIGFFMPTPKKEDLFRGVIFDGVLPRKTFSMGDAREKRFYMEAKMIIK</sequence>
<dbReference type="PANTHER" id="PTHR36454:SF1">
    <property type="entry name" value="DUF1015 DOMAIN-CONTAINING PROTEIN"/>
    <property type="match status" value="1"/>
</dbReference>
<proteinExistence type="predicted"/>
<reference evidence="1" key="1">
    <citation type="journal article" date="2021" name="PeerJ">
        <title>Extensive microbial diversity within the chicken gut microbiome revealed by metagenomics and culture.</title>
        <authorList>
            <person name="Gilroy R."/>
            <person name="Ravi A."/>
            <person name="Getino M."/>
            <person name="Pursley I."/>
            <person name="Horton D.L."/>
            <person name="Alikhan N.F."/>
            <person name="Baker D."/>
            <person name="Gharbi K."/>
            <person name="Hall N."/>
            <person name="Watson M."/>
            <person name="Adriaenssens E.M."/>
            <person name="Foster-Nyarko E."/>
            <person name="Jarju S."/>
            <person name="Secka A."/>
            <person name="Antonio M."/>
            <person name="Oren A."/>
            <person name="Chaudhuri R.R."/>
            <person name="La Ragione R."/>
            <person name="Hildebrand F."/>
            <person name="Pallen M.J."/>
        </authorList>
    </citation>
    <scope>NUCLEOTIDE SEQUENCE</scope>
    <source>
        <strain evidence="1">CHK193-4272</strain>
    </source>
</reference>